<organism evidence="3 4">
    <name type="scientific">Wickerhamomyces pijperi</name>
    <name type="common">Yeast</name>
    <name type="synonym">Pichia pijperi</name>
    <dbReference type="NCBI Taxonomy" id="599730"/>
    <lineage>
        <taxon>Eukaryota</taxon>
        <taxon>Fungi</taxon>
        <taxon>Dikarya</taxon>
        <taxon>Ascomycota</taxon>
        <taxon>Saccharomycotina</taxon>
        <taxon>Saccharomycetes</taxon>
        <taxon>Phaffomycetales</taxon>
        <taxon>Wickerhamomycetaceae</taxon>
        <taxon>Wickerhamomyces</taxon>
    </lineage>
</organism>
<comment type="caution">
    <text evidence="3">The sequence shown here is derived from an EMBL/GenBank/DDBJ whole genome shotgun (WGS) entry which is preliminary data.</text>
</comment>
<sequence>MILSPDLEKSTLLDVSDCVAAPQTAQLIPSQPSDETSYNGAADLESLTQRENNERLLVPAPQSSKSTLERVKDKTKLVRNNSTRSIKEMFTLKKPSKKLNNTNLKIAPKQNESDTVVEVDQLLKSSETQSILASDLSTKTKKGKKSKSLKQKEVSQIKKMKYQSVATVENSTSDGEETSSHDFKSSTSDSANSDENTVFESDFMKPTSLQSALSELSAPSPSREDFERLLESDIFDSLRTNLPTDPKLLLLLNAEQFDQAVILLMDQILAQYTGAEASVKEVANMKKLETITDYLKFKELKKMESNAIASNLTGGSGPLFLGPFPNFEQENILKFVLVIGTSLSNSIFCQTDMVFNANYFYLRIVFLISNAIILLVLFRYMKSSLENTILTANSGKENSKVSTIDKSFVKHKVSEFTVEIRLLLIQTVSIISSLLYSTVDSTQGGWCVFTWVLFQLISLSISFKVLFSSSLTSSSDKSSNSKNKEKLATERPYLSHDFYKVFFFINCCVSFYIGIGLLDEIFQGSSAHNVIKTFNVVNSGTATFDLDIFFTWNLIQFQVLSSIMMGCLLELSLGPNQWYIQTKTNCIDPVLHQITEMF</sequence>
<keyword evidence="2" id="KW-0472">Membrane</keyword>
<evidence type="ECO:0000313" key="4">
    <source>
        <dbReference type="Proteomes" id="UP000774326"/>
    </source>
</evidence>
<feature type="transmembrane region" description="Helical" evidence="2">
    <location>
        <begin position="448"/>
        <end position="467"/>
    </location>
</feature>
<evidence type="ECO:0000256" key="2">
    <source>
        <dbReference type="SAM" id="Phobius"/>
    </source>
</evidence>
<evidence type="ECO:0000313" key="3">
    <source>
        <dbReference type="EMBL" id="KAH3686604.1"/>
    </source>
</evidence>
<name>A0A9P8QBX0_WICPI</name>
<feature type="compositionally biased region" description="Polar residues" evidence="1">
    <location>
        <begin position="164"/>
        <end position="173"/>
    </location>
</feature>
<proteinExistence type="predicted"/>
<gene>
    <name evidence="3" type="ORF">WICPIJ_002403</name>
</gene>
<keyword evidence="4" id="KW-1185">Reference proteome</keyword>
<reference evidence="3" key="1">
    <citation type="journal article" date="2021" name="Open Biol.">
        <title>Shared evolutionary footprints suggest mitochondrial oxidative damage underlies multiple complex I losses in fungi.</title>
        <authorList>
            <person name="Schikora-Tamarit M.A."/>
            <person name="Marcet-Houben M."/>
            <person name="Nosek J."/>
            <person name="Gabaldon T."/>
        </authorList>
    </citation>
    <scope>NUCLEOTIDE SEQUENCE</scope>
    <source>
        <strain evidence="3">CBS2887</strain>
    </source>
</reference>
<protein>
    <submittedName>
        <fullName evidence="3">Uncharacterized protein</fullName>
    </submittedName>
</protein>
<dbReference type="Proteomes" id="UP000774326">
    <property type="component" value="Unassembled WGS sequence"/>
</dbReference>
<feature type="region of interest" description="Disordered" evidence="1">
    <location>
        <begin position="128"/>
        <end position="195"/>
    </location>
</feature>
<feature type="transmembrane region" description="Helical" evidence="2">
    <location>
        <begin position="501"/>
        <end position="518"/>
    </location>
</feature>
<feature type="transmembrane region" description="Helical" evidence="2">
    <location>
        <begin position="359"/>
        <end position="378"/>
    </location>
</feature>
<accession>A0A9P8QBX0</accession>
<keyword evidence="2" id="KW-0812">Transmembrane</keyword>
<keyword evidence="2" id="KW-1133">Transmembrane helix</keyword>
<dbReference type="AlphaFoldDB" id="A0A9P8QBX0"/>
<evidence type="ECO:0000256" key="1">
    <source>
        <dbReference type="SAM" id="MobiDB-lite"/>
    </source>
</evidence>
<dbReference type="EMBL" id="JAEUBG010001292">
    <property type="protein sequence ID" value="KAH3686604.1"/>
    <property type="molecule type" value="Genomic_DNA"/>
</dbReference>
<reference evidence="3" key="2">
    <citation type="submission" date="2021-01" db="EMBL/GenBank/DDBJ databases">
        <authorList>
            <person name="Schikora-Tamarit M.A."/>
        </authorList>
    </citation>
    <scope>NUCLEOTIDE SEQUENCE</scope>
    <source>
        <strain evidence="3">CBS2887</strain>
    </source>
</reference>
<feature type="compositionally biased region" description="Basic residues" evidence="1">
    <location>
        <begin position="139"/>
        <end position="149"/>
    </location>
</feature>